<dbReference type="InterPro" id="IPR001497">
    <property type="entry name" value="MethylDNA_cys_MeTrfase_AS"/>
</dbReference>
<keyword evidence="7 9" id="KW-0234">DNA repair</keyword>
<evidence type="ECO:0000256" key="8">
    <source>
        <dbReference type="ARBA" id="ARBA00049348"/>
    </source>
</evidence>
<dbReference type="GO" id="GO:0003908">
    <property type="term" value="F:methylated-DNA-[protein]-cysteine S-methyltransferase activity"/>
    <property type="evidence" value="ECO:0007669"/>
    <property type="project" value="UniProtKB-UniRule"/>
</dbReference>
<dbReference type="InterPro" id="IPR023546">
    <property type="entry name" value="MGMT"/>
</dbReference>
<dbReference type="Pfam" id="PF02870">
    <property type="entry name" value="Methyltransf_1N"/>
    <property type="match status" value="1"/>
</dbReference>
<dbReference type="AlphaFoldDB" id="A0A1I5MKP4"/>
<comment type="miscellaneous">
    <text evidence="9">This enzyme catalyzes only one turnover and therefore is not strictly catalytic. According to one definition, an enzyme is a biocatalyst that acts repeatedly and over many reaction cycles.</text>
</comment>
<dbReference type="SUPFAM" id="SSF53155">
    <property type="entry name" value="Methylated DNA-protein cysteine methyltransferase domain"/>
    <property type="match status" value="1"/>
</dbReference>
<sequence length="159" mass="18014">MFYDSFETDLGKVHLLADDTGLRQLTLCLRHPFEHSRDWHHSPAQLSGYRTQLIEFISGERTSFDLPLAPEGTEFQHKVWQQLRSIPYGETRTHGQIANEIGNPQACRAVGMANNVNPIPFIIPCHRVIGSKGELTGYRYGLEIKQKLLDIEGCPIVTD</sequence>
<evidence type="ECO:0000256" key="5">
    <source>
        <dbReference type="ARBA" id="ARBA00022679"/>
    </source>
</evidence>
<evidence type="ECO:0000313" key="12">
    <source>
        <dbReference type="EMBL" id="SFP10162.1"/>
    </source>
</evidence>
<dbReference type="SUPFAM" id="SSF46767">
    <property type="entry name" value="Methylated DNA-protein cysteine methyltransferase, C-terminal domain"/>
    <property type="match status" value="1"/>
</dbReference>
<dbReference type="GO" id="GO:0006307">
    <property type="term" value="P:DNA alkylation repair"/>
    <property type="evidence" value="ECO:0007669"/>
    <property type="project" value="UniProtKB-UniRule"/>
</dbReference>
<gene>
    <name evidence="12" type="ORF">SAMN03084138_01307</name>
</gene>
<evidence type="ECO:0000256" key="2">
    <source>
        <dbReference type="ARBA" id="ARBA00008711"/>
    </source>
</evidence>
<feature type="domain" description="Methylated-DNA-[protein]-cysteine S-methyltransferase DNA binding" evidence="10">
    <location>
        <begin position="74"/>
        <end position="153"/>
    </location>
</feature>
<dbReference type="InterPro" id="IPR036388">
    <property type="entry name" value="WH-like_DNA-bd_sf"/>
</dbReference>
<dbReference type="GeneID" id="35872019"/>
<evidence type="ECO:0000259" key="10">
    <source>
        <dbReference type="Pfam" id="PF01035"/>
    </source>
</evidence>
<dbReference type="GO" id="GO:0032259">
    <property type="term" value="P:methylation"/>
    <property type="evidence" value="ECO:0007669"/>
    <property type="project" value="UniProtKB-KW"/>
</dbReference>
<dbReference type="EMBL" id="FOWR01000008">
    <property type="protein sequence ID" value="SFP10162.1"/>
    <property type="molecule type" value="Genomic_DNA"/>
</dbReference>
<evidence type="ECO:0000313" key="13">
    <source>
        <dbReference type="Proteomes" id="UP000182692"/>
    </source>
</evidence>
<dbReference type="NCBIfam" id="TIGR00589">
    <property type="entry name" value="ogt"/>
    <property type="match status" value="1"/>
</dbReference>
<evidence type="ECO:0000256" key="4">
    <source>
        <dbReference type="ARBA" id="ARBA00022603"/>
    </source>
</evidence>
<dbReference type="RefSeq" id="WP_017009750.1">
    <property type="nucleotide sequence ID" value="NZ_FOWR01000008.1"/>
</dbReference>
<evidence type="ECO:0000259" key="11">
    <source>
        <dbReference type="Pfam" id="PF02870"/>
    </source>
</evidence>
<accession>A0A1I5MKP4</accession>
<comment type="catalytic activity">
    <reaction evidence="1 9">
        <text>a 4-O-methyl-thymidine in DNA + L-cysteinyl-[protein] = a thymidine in DNA + S-methyl-L-cysteinyl-[protein]</text>
        <dbReference type="Rhea" id="RHEA:53428"/>
        <dbReference type="Rhea" id="RHEA-COMP:10131"/>
        <dbReference type="Rhea" id="RHEA-COMP:10132"/>
        <dbReference type="Rhea" id="RHEA-COMP:13555"/>
        <dbReference type="Rhea" id="RHEA-COMP:13556"/>
        <dbReference type="ChEBI" id="CHEBI:29950"/>
        <dbReference type="ChEBI" id="CHEBI:82612"/>
        <dbReference type="ChEBI" id="CHEBI:137386"/>
        <dbReference type="ChEBI" id="CHEBI:137387"/>
        <dbReference type="EC" id="2.1.1.63"/>
    </reaction>
</comment>
<keyword evidence="3 9" id="KW-0963">Cytoplasm</keyword>
<protein>
    <recommendedName>
        <fullName evidence="9">Methylated-DNA--protein-cysteine methyltransferase</fullName>
        <ecNumber evidence="9">2.1.1.63</ecNumber>
    </recommendedName>
    <alternativeName>
        <fullName evidence="9">6-O-methylguanine-DNA methyltransferase</fullName>
        <shortName evidence="9">MGMT</shortName>
    </alternativeName>
    <alternativeName>
        <fullName evidence="9">O-6-methylguanine-DNA-alkyltransferase</fullName>
    </alternativeName>
</protein>
<proteinExistence type="inferred from homology"/>
<dbReference type="CDD" id="cd06445">
    <property type="entry name" value="ATase"/>
    <property type="match status" value="1"/>
</dbReference>
<dbReference type="PANTHER" id="PTHR10815">
    <property type="entry name" value="METHYLATED-DNA--PROTEIN-CYSTEINE METHYLTRANSFERASE"/>
    <property type="match status" value="1"/>
</dbReference>
<dbReference type="Gene3D" id="1.10.10.10">
    <property type="entry name" value="Winged helix-like DNA-binding domain superfamily/Winged helix DNA-binding domain"/>
    <property type="match status" value="1"/>
</dbReference>
<comment type="subcellular location">
    <subcellularLocation>
        <location evidence="9">Cytoplasm</location>
    </subcellularLocation>
</comment>
<dbReference type="HAMAP" id="MF_00772">
    <property type="entry name" value="OGT"/>
    <property type="match status" value="1"/>
</dbReference>
<evidence type="ECO:0000256" key="9">
    <source>
        <dbReference type="HAMAP-Rule" id="MF_00772"/>
    </source>
</evidence>
<feature type="domain" description="Methylguanine DNA methyltransferase ribonuclease-like" evidence="11">
    <location>
        <begin position="1"/>
        <end position="70"/>
    </location>
</feature>
<dbReference type="FunFam" id="1.10.10.10:FF:000214">
    <property type="entry name" value="Methylated-DNA--protein-cysteine methyltransferase"/>
    <property type="match status" value="1"/>
</dbReference>
<dbReference type="InterPro" id="IPR014048">
    <property type="entry name" value="MethylDNA_cys_MeTrfase_DNA-bd"/>
</dbReference>
<feature type="active site" description="Nucleophile; methyl group acceptor" evidence="9">
    <location>
        <position position="125"/>
    </location>
</feature>
<dbReference type="STRING" id="1121869.SAMN03084138_01307"/>
<dbReference type="PANTHER" id="PTHR10815:SF5">
    <property type="entry name" value="METHYLATED-DNA--PROTEIN-CYSTEINE METHYLTRANSFERASE"/>
    <property type="match status" value="1"/>
</dbReference>
<dbReference type="InterPro" id="IPR036217">
    <property type="entry name" value="MethylDNA_cys_MeTrfase_DNAb"/>
</dbReference>
<keyword evidence="5 9" id="KW-0808">Transferase</keyword>
<dbReference type="GO" id="GO:0005737">
    <property type="term" value="C:cytoplasm"/>
    <property type="evidence" value="ECO:0007669"/>
    <property type="project" value="UniProtKB-SubCell"/>
</dbReference>
<comment type="function">
    <text evidence="9">Involved in the cellular defense against the biological effects of O6-methylguanine (O6-MeG) and O4-methylthymine (O4-MeT) in DNA. Repairs the methylated nucleobase in DNA by stoichiometrically transferring the methyl group to a cysteine residue in the enzyme. This is a suicide reaction: the enzyme is irreversibly inactivated.</text>
</comment>
<dbReference type="InterPro" id="IPR036631">
    <property type="entry name" value="MGMT_N_sf"/>
</dbReference>
<evidence type="ECO:0000256" key="1">
    <source>
        <dbReference type="ARBA" id="ARBA00001286"/>
    </source>
</evidence>
<dbReference type="InterPro" id="IPR008332">
    <property type="entry name" value="MethylG_MeTrfase_N"/>
</dbReference>
<evidence type="ECO:0000256" key="7">
    <source>
        <dbReference type="ARBA" id="ARBA00023204"/>
    </source>
</evidence>
<comment type="catalytic activity">
    <reaction evidence="8 9">
        <text>a 6-O-methyl-2'-deoxyguanosine in DNA + L-cysteinyl-[protein] = S-methyl-L-cysteinyl-[protein] + a 2'-deoxyguanosine in DNA</text>
        <dbReference type="Rhea" id="RHEA:24000"/>
        <dbReference type="Rhea" id="RHEA-COMP:10131"/>
        <dbReference type="Rhea" id="RHEA-COMP:10132"/>
        <dbReference type="Rhea" id="RHEA-COMP:11367"/>
        <dbReference type="Rhea" id="RHEA-COMP:11368"/>
        <dbReference type="ChEBI" id="CHEBI:29950"/>
        <dbReference type="ChEBI" id="CHEBI:82612"/>
        <dbReference type="ChEBI" id="CHEBI:85445"/>
        <dbReference type="ChEBI" id="CHEBI:85448"/>
        <dbReference type="EC" id="2.1.1.63"/>
    </reaction>
</comment>
<reference evidence="12 13" key="1">
    <citation type="submission" date="2016-10" db="EMBL/GenBank/DDBJ databases">
        <authorList>
            <person name="de Groot N.N."/>
        </authorList>
    </citation>
    <scope>NUCLEOTIDE SEQUENCE [LARGE SCALE GENOMIC DNA]</scope>
    <source>
        <strain evidence="12 13">DSM 15893</strain>
    </source>
</reference>
<dbReference type="OrthoDB" id="9811249at2"/>
<comment type="similarity">
    <text evidence="2 9">Belongs to the MGMT family.</text>
</comment>
<dbReference type="EC" id="2.1.1.63" evidence="9"/>
<keyword evidence="4 9" id="KW-0489">Methyltransferase</keyword>
<evidence type="ECO:0000256" key="6">
    <source>
        <dbReference type="ARBA" id="ARBA00022763"/>
    </source>
</evidence>
<dbReference type="Proteomes" id="UP000182692">
    <property type="component" value="Unassembled WGS sequence"/>
</dbReference>
<evidence type="ECO:0000256" key="3">
    <source>
        <dbReference type="ARBA" id="ARBA00022490"/>
    </source>
</evidence>
<name>A0A1I5MKP4_9GAMM</name>
<organism evidence="12 13">
    <name type="scientific">Enterovibrio norvegicus DSM 15893</name>
    <dbReference type="NCBI Taxonomy" id="1121869"/>
    <lineage>
        <taxon>Bacteria</taxon>
        <taxon>Pseudomonadati</taxon>
        <taxon>Pseudomonadota</taxon>
        <taxon>Gammaproteobacteria</taxon>
        <taxon>Vibrionales</taxon>
        <taxon>Vibrionaceae</taxon>
        <taxon>Enterovibrio</taxon>
    </lineage>
</organism>
<dbReference type="PROSITE" id="PS00374">
    <property type="entry name" value="MGMT"/>
    <property type="match status" value="1"/>
</dbReference>
<dbReference type="Pfam" id="PF01035">
    <property type="entry name" value="DNA_binding_1"/>
    <property type="match status" value="1"/>
</dbReference>
<keyword evidence="6 9" id="KW-0227">DNA damage</keyword>
<dbReference type="Gene3D" id="3.30.160.70">
    <property type="entry name" value="Methylated DNA-protein cysteine methyltransferase domain"/>
    <property type="match status" value="1"/>
</dbReference>